<dbReference type="InterPro" id="IPR006530">
    <property type="entry name" value="YD"/>
</dbReference>
<proteinExistence type="predicted"/>
<dbReference type="Gene3D" id="3.40.570.10">
    <property type="entry name" value="Extracellular Endonuclease, subunit A"/>
    <property type="match status" value="1"/>
</dbReference>
<dbReference type="Pfam" id="PF20148">
    <property type="entry name" value="DUF6531"/>
    <property type="match status" value="1"/>
</dbReference>
<evidence type="ECO:0000313" key="2">
    <source>
        <dbReference type="Proteomes" id="UP001592582"/>
    </source>
</evidence>
<dbReference type="InterPro" id="IPR013320">
    <property type="entry name" value="ConA-like_dom_sf"/>
</dbReference>
<dbReference type="Proteomes" id="UP001592582">
    <property type="component" value="Unassembled WGS sequence"/>
</dbReference>
<comment type="caution">
    <text evidence="1">The sequence shown here is derived from an EMBL/GenBank/DDBJ whole genome shotgun (WGS) entry which is preliminary data.</text>
</comment>
<dbReference type="PROSITE" id="PS50025">
    <property type="entry name" value="LAM_G_DOMAIN"/>
    <property type="match status" value="2"/>
</dbReference>
<dbReference type="InterPro" id="IPR056823">
    <property type="entry name" value="TEN-like_YD-shell"/>
</dbReference>
<dbReference type="Gene3D" id="2.60.120.200">
    <property type="match status" value="4"/>
</dbReference>
<dbReference type="Pfam" id="PF25023">
    <property type="entry name" value="TEN_YD-shell"/>
    <property type="match status" value="1"/>
</dbReference>
<dbReference type="CDD" id="cd00110">
    <property type="entry name" value="LamG"/>
    <property type="match status" value="2"/>
</dbReference>
<dbReference type="NCBIfam" id="TIGR03696">
    <property type="entry name" value="Rhs_assc_core"/>
    <property type="match status" value="1"/>
</dbReference>
<reference evidence="1 2" key="1">
    <citation type="submission" date="2024-09" db="EMBL/GenBank/DDBJ databases">
        <authorList>
            <person name="Lee S.D."/>
        </authorList>
    </citation>
    <scope>NUCLEOTIDE SEQUENCE [LARGE SCALE GENOMIC DNA]</scope>
    <source>
        <strain evidence="1 2">N1-1</strain>
    </source>
</reference>
<dbReference type="InterPro" id="IPR050708">
    <property type="entry name" value="T6SS_VgrG/RHS"/>
</dbReference>
<dbReference type="SMART" id="SM00282">
    <property type="entry name" value="LamG"/>
    <property type="match status" value="4"/>
</dbReference>
<evidence type="ECO:0000313" key="1">
    <source>
        <dbReference type="EMBL" id="MFC1413037.1"/>
    </source>
</evidence>
<name>A0ABV6VH44_9ACTN</name>
<accession>A0ABV6VH44</accession>
<dbReference type="Pfam" id="PF13930">
    <property type="entry name" value="Endonuclea_NS_2"/>
    <property type="match status" value="1"/>
</dbReference>
<dbReference type="InterPro" id="IPR045351">
    <property type="entry name" value="DUF6531"/>
</dbReference>
<gene>
    <name evidence="1" type="ORF">ACEZDG_27600</name>
</gene>
<dbReference type="Pfam" id="PF05593">
    <property type="entry name" value="RHS_repeat"/>
    <property type="match status" value="1"/>
</dbReference>
<dbReference type="InterPro" id="IPR044927">
    <property type="entry name" value="Endonuclea_NS_2"/>
</dbReference>
<keyword evidence="2" id="KW-1185">Reference proteome</keyword>
<dbReference type="InterPro" id="IPR001791">
    <property type="entry name" value="Laminin_G"/>
</dbReference>
<dbReference type="InterPro" id="IPR022385">
    <property type="entry name" value="Rhs_assc_core"/>
</dbReference>
<dbReference type="SUPFAM" id="SSF49899">
    <property type="entry name" value="Concanavalin A-like lectins/glucanases"/>
    <property type="match status" value="4"/>
</dbReference>
<organism evidence="1 2">
    <name type="scientific">Streptacidiphilus alkalitolerans</name>
    <dbReference type="NCBI Taxonomy" id="3342712"/>
    <lineage>
        <taxon>Bacteria</taxon>
        <taxon>Bacillati</taxon>
        <taxon>Actinomycetota</taxon>
        <taxon>Actinomycetes</taxon>
        <taxon>Kitasatosporales</taxon>
        <taxon>Streptomycetaceae</taxon>
        <taxon>Streptacidiphilus</taxon>
    </lineage>
</organism>
<dbReference type="Pfam" id="PF13385">
    <property type="entry name" value="Laminin_G_3"/>
    <property type="match status" value="4"/>
</dbReference>
<dbReference type="PANTHER" id="PTHR32305:SF15">
    <property type="entry name" value="PROTEIN RHSA-RELATED"/>
    <property type="match status" value="1"/>
</dbReference>
<dbReference type="NCBIfam" id="TIGR01643">
    <property type="entry name" value="YD_repeat_2x"/>
    <property type="match status" value="4"/>
</dbReference>
<protein>
    <submittedName>
        <fullName evidence="1">LamG-like jellyroll fold domain-containing protein</fullName>
    </submittedName>
</protein>
<dbReference type="Gene3D" id="2.180.10.10">
    <property type="entry name" value="RHS repeat-associated core"/>
    <property type="match status" value="5"/>
</dbReference>
<dbReference type="PANTHER" id="PTHR32305">
    <property type="match status" value="1"/>
</dbReference>
<dbReference type="InterPro" id="IPR044929">
    <property type="entry name" value="DNA/RNA_non-sp_Endonuclease_sf"/>
</dbReference>
<dbReference type="InterPro" id="IPR031325">
    <property type="entry name" value="RHS_repeat"/>
</dbReference>
<dbReference type="EMBL" id="JBHEZX010000014">
    <property type="protein sequence ID" value="MFC1413037.1"/>
    <property type="molecule type" value="Genomic_DNA"/>
</dbReference>
<sequence>MSRSLSSQVSTGLRRALRGASEVGAFTRAPLDAKVMRPRRWASLMAAVAVVVTLGTQPAQAFTAAHAGSAGSPVTPQQLSRALSNLKHQVGASATETGGAGTGKKHQPGKGELPAAPGPAGHGPSRESGPGLAAQTGAHTQPPGDLRDRQLAAAAKPQGASAKAAPDATGSAGIPGAAPAGSELPSLRTATTSVFQNADGTRTMRVYSRPVHFRKSDGSWGNIDTRLVQDAAGRWTARADDQGSSFANTAADPAVVSWSLDAGHQVSYSLQGASAVAPKVSGNTVTYLGARQSADVVYDALATSIKETLVLHDATAPTVWTFPLQTVGLTAAPDKGGDVVFTDSAGKVDLVIPRGFMRDAGHHGDGAVSGGVTYRLTTTAGGQQALQVSLDASWLHDPKRVFPVRVDPTTTGTTQGQTTTSTYVETPYNQNFSSDVSIKVGTYDSGTHQATGYLKFPSIGSSSLQNQYIEKVTLNVDAVDGSQCSTATEVNVREITESWNPSTVTLASQVALGANLGNDTFKESNQNGCTSGAVWIPFDLGDNASAAGTKLVENWVHGGSNYGVALTASLSDTNAWKVFNSASSSYPPYLSVTYSAYGADYSTPTSYIPPTSSSTGSQSVTLTNRGTSSWTSTNMKLKARLYDASWNEISTSAPLTAVPSTVAPNGSVTMTGTIPAIAPGKSYQLCWDLYVNGTTSLQTSYGVPFQNCTWVASANIPPQIDAMQPLSNTTVGSLMPELHADAHDPDNYPGTGLTYDFQLLGPTGSVTASSGWVSTTSWVVPRGTLAWNATYSWDVAVSDSKNASAWSNPASLTTQVQQPLLTSQLAQGSGSGRPFDPQVGNYTTAATDANVKVTGPSLAVTRSYNSLDPRTTGLFGAGWSSSYDMQLQLDGDSSGGVQVTGQDGRVQRFGRNDYALANVAGVGDLSGGTSDDIVAVDDAAGDLYAYSGPSFSAATRVGLSHGWSGGPNGNWASLTWLTGFKFPTNPTGNLIGSEMGDLVGVDPSTGKLWEWGNTCPQVVRSTYGVGTSFGAGLPFQCDPTDVTDGTDWRTMSQLTITPPLSGDGKLDLVAVQTSTGYLFAYPINTDGTLGTRVQIGSGWTGGYTQLTGGNFTGSTAGTGSLIAISPSGGLYLYPGTGTGSLGTSVLGANRLLSTGWSQAYGLSRVNGIPGDSSSDFIATDGATGAQYLYHSATSYTVASRTVTGMNLYTSPSGESEQLFRQSDGSWVLRERGGTVYTFAQQASGSSTWQLSKITDKHGRTQTLAYNIDGTLATVTDTASSRALHFAWNSTKTHVTQVTTDPVTAGNTSTALTWTYTYNTSAPDELDTVCAPPTGTNTQNACTTYNYTSGSSSGSHFTSTVQDSAPVQYWSLNDVVSDKLVDESMLHSGMDWAGVRGVTGETPSPSLLPGSPTKVAGFSGVSSEITLPDQVAKNSYVSVAMWFKTSTPDGVLFSYQADDTVTAGTTSHPYTPALYVGHDGKLQGLFSGTASTAPMPMSSSAAVTDNKWHYVVLTAAGNAQQLWLDGSLAGSTTWQVQPIAEPHTDIGAGFIGGVWPDEVDQGKSGNTGYVMRFTGDIAQVSLYQRALGAAAIAQQWQASQHAATELTSIVLPSGKTKFSATYDAVHDRASQITDANGGTWKLNPTSISGSTDNYRGAVLGSNPSGYWRLSDSSGIQADNQIYANRTTPDNGTYSNVSLAAPGPFNYVDGQGTTRSAPAAGFDGATSWTELPAANVPTQGPGTIGLWFKTTSAGVLYSYQSFAVGQAHTAGTDHWNPALYVGTDGKLHGMLYIPGQATTLTSTATVTDGNWHYAALAATSTNSQTLYLDGTSQGTLAGTITPNGTAHVYVGAGTADGWQAAPSDPDGHFNGTIADVAVYPQGLTASQITTLAAKPTNTSTPQNLYDTAVLNYHPQAYWRLNDTSGNTAGELVSSTLAQQNHGTYTNTTCCATGPWASGTSTATGFNGTSSSVQLPGTVQPTAAPYSVELWFKTSSPGVIYSYQSFPLGAAHTSGTNQWDPALYVGSDNKLHGEFFNGALAPAVSATTVTDGAWHQAALVASGTSQQLYLDGRPSGSPITGTVQYNGQGDVYLGAGTVDGSWPNPPTDTSGHLNGSIADFASYSYAVDASTIAADYQSATTATGGTGMTADEAYRTRIVQDGATDYWRLNDPSGSSYAQDELGTSLPDPYAGTYSNTTLNTAGPSGNPDEAAATFNGTSSSLQLPSTAAPTTGPASIELWFKTSTAGVLYSYQSNPLGSATTNWNPALYVGTDGKLHGLFGDGNGSADQLTSSSTVTDGKWHQAVLAATTSSQTLYLDGAQAATESKGTLQYNGYPYVYLGAGTSNPSFWPAAPTADGTSTNYFNGSIAEAAYYPATLSATTVQAHYTAMGNSANPTPVTTATVTDPGGNTLTYRYDSNNGGRALSTTNAYGDTTSYGYDTNGNLYTVTDADGHTTTYGHDADGNTVSTTTCRTAGNCQTSYATYFINSVNALDPRNDQIVSSSDARSADATDSTYETSYRYDTIGDLVNTNLPSMTGSFNTTNTYTAGTETAVGGGTEPPGLPATTSDYDNNKTSYAYKSNGDLDHTVSPSGLTTSYTYDNLGRIASQTVTCTDCSTGAQTTTTSYTLDGHGNLLTETDPTTTDAVNGAITHTRVTTNTYDNDGNHTGQTVSDATGDDKARTTTWVYANPTNDLVTSTTDPAGHTTSYGYDGYGNRTSMTDPAGTNYSYSYSPMGQLQQTAITNYTGNPDSPVSARLQIIDSRAYDPAGRLATDTDAMGRTTHTYYFNDNKVSEVDLDAFHDFSPQTKTFTGTTRTVVEESDTYDAAGNQIQQTTGGGKTTVTSTYDDGSRLTSSTLDPAGLDRTTSYTYDNDNHVLSTKTTGGGQTRETDNTYDALGDTLKTTVVNTPANSVTTSSYDQAGQVVSSVSPNGNASGATPADFTTSYTYDAAGRPTQVIAPPVSTTTFNTSTGQPTTASTSAITATGYDTFGETAETKDADGNITTYTHTIDSTGMHLSVAANSYTAPGASTAVTPVVQTDYDALGHPLRTTLDPTGLDRVSTSTYDQLGNNVETDEPAVNGTAPVTRNTYDLDGEILSTTDPTGAVAQSTYDDLGRRITATQLIRQTSHTSTGGAASVHTSAYGYDDAGDRTTTVAPNGETGTTTFDAAQEVVSATDPLQRTSTFGYDLVGDQVKATEPGTDSSHTGSSTVTTFDQAGNTATAAVTDPTGKTVSSVATGYDADGNPTSVATTADDGTTSATTASYNAADQIVQQVQPTTASHSITTRYTYDPDGNATAYTDGNLNTTYTTYNTLGLPESVIDPATTAYPSLADRTYTTAYDTAGETTAIDEPGGVTQTATYDADGNLLTQAGTGAESATAARSYGYDQDGRVTNLSTPTGNETYAYDDSGQLWASSGPAGNATYLYDTNGQVSSRTDKTGTTNFTYDNAGQLATLADPVTGTTLTYGYYGNGDLKSTTYGTGGPTQNYTYNALHQVTQNTLATGSGTTIASQAYGYYPSGRVKSQTTTGLAGPSSNTYTYDQGGRLNSWNNGTTTANYAYDDNGNLTQRGSTTATYNQRNQLQSAGSTSYNYTARGTLASTTVGGTATMTSSYNAFDQLTNQGAQNYTYDAAGRLLTAGTDSLTYDDTSDAVSSDGTEDYTRSSTDQLTSIGNGTSAAFAYNDPHGDLLGTFTGTGTALAGSASYDPWGQPTATAGTGHDLGYQGGWTDPSTGQVNTASRWYNPATADFTSRDAAPLNPTTSANGNLYAYADDNPVSNADPSGNSPCANGSSPGYGPGGSGSPSGAMHYPSYDYDHNYAWNGNDSSTSWMYNTDYNYNSWMYSGYQYGSSSYGFDFGFDFYGDFTEGLEGFGDFFGEAAVGALQSDFGLTASASSCRTRTILPPPPIDWHKQKPRVCASSADHCVTTLQNGDGNGPEASRTHNAQAGVNGSTQQDPFAVSAIDPTTGLPTGISDPESSCLTGSPTGPNIIDYWATDPQRGNRATGADACLTRIASGTTAQTSIPGYQWAKNYVTNDLGVNSSKNINACHLIPQQVGGRGVKANLATCGRATNAAQAIATWSPMTVAEEKLVAALGISGGQVVYYQAIPLYRGSRTVPTGFMLYGFGSVSGVIVDETVGNSVYDSAGYPHNIGASTASNGSIPQ</sequence>